<gene>
    <name evidence="1" type="ORF">TUM18999_38030</name>
    <name evidence="2" type="ORF">TUM20286_41330</name>
</gene>
<dbReference type="Proteomes" id="UP001054892">
    <property type="component" value="Unassembled WGS sequence"/>
</dbReference>
<accession>A0A6J4E706</accession>
<dbReference type="InterPro" id="IPR025075">
    <property type="entry name" value="DUF3916"/>
</dbReference>
<evidence type="ECO:0000313" key="3">
    <source>
        <dbReference type="Proteomes" id="UP000509383"/>
    </source>
</evidence>
<keyword evidence="4" id="KW-1185">Reference proteome</keyword>
<evidence type="ECO:0000313" key="4">
    <source>
        <dbReference type="Proteomes" id="UP001054892"/>
    </source>
</evidence>
<name>A0A6J4E706_9PSED</name>
<dbReference type="RefSeq" id="WP_173178304.1">
    <property type="nucleotide sequence ID" value="NZ_AP023189.1"/>
</dbReference>
<proteinExistence type="predicted"/>
<reference evidence="1 3" key="1">
    <citation type="submission" date="2020-05" db="EMBL/GenBank/DDBJ databases">
        <title>Characterization of novel class B3 metallo-beta-lactamase from novel Pseudomonas species.</title>
        <authorList>
            <person name="Yamada K."/>
            <person name="Aoki K."/>
            <person name="Ishii Y."/>
        </authorList>
    </citation>
    <scope>NUCLEOTIDE SEQUENCE [LARGE SCALE GENOMIC DNA]</scope>
    <source>
        <strain evidence="1 3">TUM18999</strain>
        <strain evidence="2 4">TUM20286</strain>
    </source>
</reference>
<dbReference type="EMBL" id="AP023189">
    <property type="protein sequence ID" value="BCG25612.1"/>
    <property type="molecule type" value="Genomic_DNA"/>
</dbReference>
<dbReference type="AlphaFoldDB" id="A0A6J4E706"/>
<dbReference type="KEGG" id="ptw:TUM18999_38030"/>
<sequence length="166" mass="19106">MRHFTLSDKKLRGVHRRLRALERWAAGFQGQFHPRGQDMARYLNWKIPVPNTLVQGPQARIEHQAFCAQQMLEAAAHLSRAADRSQGYYRVACILVWPWLHQSEVTVFHDRDYYLGFLGQGNGLAPKRLSDRLALRVPAHFIEHGHDATQADDDLAVQWWCIGEPA</sequence>
<dbReference type="EMBL" id="BQKM01000011">
    <property type="protein sequence ID" value="GJN54381.1"/>
    <property type="molecule type" value="Genomic_DNA"/>
</dbReference>
<evidence type="ECO:0000313" key="1">
    <source>
        <dbReference type="EMBL" id="BCG25612.1"/>
    </source>
</evidence>
<organism evidence="1 3">
    <name type="scientific">Pseudomonas tohonis</name>
    <dbReference type="NCBI Taxonomy" id="2725477"/>
    <lineage>
        <taxon>Bacteria</taxon>
        <taxon>Pseudomonadati</taxon>
        <taxon>Pseudomonadota</taxon>
        <taxon>Gammaproteobacteria</taxon>
        <taxon>Pseudomonadales</taxon>
        <taxon>Pseudomonadaceae</taxon>
        <taxon>Pseudomonas</taxon>
    </lineage>
</organism>
<dbReference type="Proteomes" id="UP000509383">
    <property type="component" value="Chromosome"/>
</dbReference>
<evidence type="ECO:0000313" key="2">
    <source>
        <dbReference type="EMBL" id="GJN54381.1"/>
    </source>
</evidence>
<protein>
    <recommendedName>
        <fullName evidence="5">DUF3916 domain-containing protein</fullName>
    </recommendedName>
</protein>
<evidence type="ECO:0008006" key="5">
    <source>
        <dbReference type="Google" id="ProtNLM"/>
    </source>
</evidence>
<dbReference type="Pfam" id="PF13079">
    <property type="entry name" value="DUF3916"/>
    <property type="match status" value="1"/>
</dbReference>